<dbReference type="EMBL" id="GECU01021804">
    <property type="protein sequence ID" value="JAS85902.1"/>
    <property type="molecule type" value="Transcribed_RNA"/>
</dbReference>
<name>A0A1B6IG50_9HEMI</name>
<organism evidence="3">
    <name type="scientific">Homalodisca liturata</name>
    <dbReference type="NCBI Taxonomy" id="320908"/>
    <lineage>
        <taxon>Eukaryota</taxon>
        <taxon>Metazoa</taxon>
        <taxon>Ecdysozoa</taxon>
        <taxon>Arthropoda</taxon>
        <taxon>Hexapoda</taxon>
        <taxon>Insecta</taxon>
        <taxon>Pterygota</taxon>
        <taxon>Neoptera</taxon>
        <taxon>Paraneoptera</taxon>
        <taxon>Hemiptera</taxon>
        <taxon>Auchenorrhyncha</taxon>
        <taxon>Membracoidea</taxon>
        <taxon>Cicadellidae</taxon>
        <taxon>Cicadellinae</taxon>
        <taxon>Proconiini</taxon>
        <taxon>Homalodisca</taxon>
    </lineage>
</organism>
<accession>A0A1B6IG50</accession>
<dbReference type="AlphaFoldDB" id="A0A1B6IG50"/>
<gene>
    <name evidence="3" type="ORF">g.13194</name>
    <name evidence="2" type="ORF">g.13195</name>
</gene>
<dbReference type="EMBL" id="GECU01027833">
    <property type="protein sequence ID" value="JAS79873.1"/>
    <property type="molecule type" value="Transcribed_RNA"/>
</dbReference>
<feature type="region of interest" description="Disordered" evidence="1">
    <location>
        <begin position="1"/>
        <end position="25"/>
    </location>
</feature>
<evidence type="ECO:0008006" key="4">
    <source>
        <dbReference type="Google" id="ProtNLM"/>
    </source>
</evidence>
<feature type="compositionally biased region" description="Polar residues" evidence="1">
    <location>
        <begin position="1"/>
        <end position="18"/>
    </location>
</feature>
<evidence type="ECO:0000313" key="3">
    <source>
        <dbReference type="EMBL" id="JAS85902.1"/>
    </source>
</evidence>
<evidence type="ECO:0000313" key="2">
    <source>
        <dbReference type="EMBL" id="JAS79873.1"/>
    </source>
</evidence>
<evidence type="ECO:0000256" key="1">
    <source>
        <dbReference type="SAM" id="MobiDB-lite"/>
    </source>
</evidence>
<sequence length="122" mass="13456">MASLQSGTGDLSTQQIISQHRGRSPEFKKRPVFATCPECEKSIMTVVEKEESGCCCTCIICCSCFFSVLCVICAICAIFRDDDDSSPDCYDDSPPDCCVDSLPTTYIHKCSSCDKEVARFTY</sequence>
<proteinExistence type="predicted"/>
<reference evidence="3" key="1">
    <citation type="submission" date="2015-11" db="EMBL/GenBank/DDBJ databases">
        <title>De novo transcriptome assembly of four potential Pierce s Disease insect vectors from Arizona vineyards.</title>
        <authorList>
            <person name="Tassone E.E."/>
        </authorList>
    </citation>
    <scope>NUCLEOTIDE SEQUENCE</scope>
</reference>
<protein>
    <recommendedName>
        <fullName evidence="4">LITAF domain-containing protein</fullName>
    </recommendedName>
</protein>